<comment type="caution">
    <text evidence="1">The sequence shown here is derived from an EMBL/GenBank/DDBJ whole genome shotgun (WGS) entry which is preliminary data.</text>
</comment>
<accession>A0AAV7RNJ7</accession>
<evidence type="ECO:0000313" key="2">
    <source>
        <dbReference type="Proteomes" id="UP001066276"/>
    </source>
</evidence>
<protein>
    <submittedName>
        <fullName evidence="1">Uncharacterized protein</fullName>
    </submittedName>
</protein>
<name>A0AAV7RNJ7_PLEWA</name>
<sequence length="207" mass="23676">MVKPKGTKTMAVALPTPKGADEGLKTLARTIVELKLQEHFRKFAEVLQFVFDINSSLEPKIDTLVIGMEYLHEHYEKLRESTHTNAHALATMRLTLNDAQGQIKAVQDETVFATVAVVHFTFDCAAHERRQPEMSGNPSEALQACFILDEEFSELMTRCTDLRKTSRSYERIPLKRRTLPKSIKRVHSRHHVLYKAPRSRPFSGIYV</sequence>
<dbReference type="EMBL" id="JANPWB010000009">
    <property type="protein sequence ID" value="KAJ1153176.1"/>
    <property type="molecule type" value="Genomic_DNA"/>
</dbReference>
<dbReference type="Proteomes" id="UP001066276">
    <property type="component" value="Chromosome 5"/>
</dbReference>
<organism evidence="1 2">
    <name type="scientific">Pleurodeles waltl</name>
    <name type="common">Iberian ribbed newt</name>
    <dbReference type="NCBI Taxonomy" id="8319"/>
    <lineage>
        <taxon>Eukaryota</taxon>
        <taxon>Metazoa</taxon>
        <taxon>Chordata</taxon>
        <taxon>Craniata</taxon>
        <taxon>Vertebrata</taxon>
        <taxon>Euteleostomi</taxon>
        <taxon>Amphibia</taxon>
        <taxon>Batrachia</taxon>
        <taxon>Caudata</taxon>
        <taxon>Salamandroidea</taxon>
        <taxon>Salamandridae</taxon>
        <taxon>Pleurodelinae</taxon>
        <taxon>Pleurodeles</taxon>
    </lineage>
</organism>
<keyword evidence="2" id="KW-1185">Reference proteome</keyword>
<evidence type="ECO:0000313" key="1">
    <source>
        <dbReference type="EMBL" id="KAJ1153176.1"/>
    </source>
</evidence>
<gene>
    <name evidence="1" type="ORF">NDU88_005938</name>
</gene>
<reference evidence="1" key="1">
    <citation type="journal article" date="2022" name="bioRxiv">
        <title>Sequencing and chromosome-scale assembly of the giantPleurodeles waltlgenome.</title>
        <authorList>
            <person name="Brown T."/>
            <person name="Elewa A."/>
            <person name="Iarovenko S."/>
            <person name="Subramanian E."/>
            <person name="Araus A.J."/>
            <person name="Petzold A."/>
            <person name="Susuki M."/>
            <person name="Suzuki K.-i.T."/>
            <person name="Hayashi T."/>
            <person name="Toyoda A."/>
            <person name="Oliveira C."/>
            <person name="Osipova E."/>
            <person name="Leigh N.D."/>
            <person name="Simon A."/>
            <person name="Yun M.H."/>
        </authorList>
    </citation>
    <scope>NUCLEOTIDE SEQUENCE</scope>
    <source>
        <strain evidence="1">20211129_DDA</strain>
        <tissue evidence="1">Liver</tissue>
    </source>
</reference>
<dbReference type="AlphaFoldDB" id="A0AAV7RNJ7"/>
<proteinExistence type="predicted"/>